<comment type="similarity">
    <text evidence="4">Belongs to the BCKDHA family.</text>
</comment>
<dbReference type="GO" id="GO:0003863">
    <property type="term" value="F:branched-chain 2-oxo acid dehydrogenase activity"/>
    <property type="evidence" value="ECO:0007669"/>
    <property type="project" value="UniProtKB-EC"/>
</dbReference>
<dbReference type="SUPFAM" id="SSF52518">
    <property type="entry name" value="Thiamin diphosphate-binding fold (THDP-binding)"/>
    <property type="match status" value="1"/>
</dbReference>
<dbReference type="PATRIC" id="fig|1123500.6.peg.221"/>
<protein>
    <recommendedName>
        <fullName evidence="4">2-oxoisovalerate dehydrogenase subunit alpha</fullName>
        <ecNumber evidence="4">1.2.4.4</ecNumber>
    </recommendedName>
    <alternativeName>
        <fullName evidence="4">Branched-chain alpha-keto acid dehydrogenase E1 component alpha chain</fullName>
    </alternativeName>
</protein>
<feature type="domain" description="Dehydrogenase E1 component" evidence="5">
    <location>
        <begin position="55"/>
        <end position="341"/>
    </location>
</feature>
<evidence type="ECO:0000256" key="3">
    <source>
        <dbReference type="ARBA" id="ARBA00023052"/>
    </source>
</evidence>
<dbReference type="EMBL" id="JQAX01000001">
    <property type="protein sequence ID" value="KRN33423.1"/>
    <property type="molecule type" value="Genomic_DNA"/>
</dbReference>
<dbReference type="Gene3D" id="3.40.50.970">
    <property type="match status" value="1"/>
</dbReference>
<keyword evidence="3 4" id="KW-0786">Thiamine pyrophosphate</keyword>
<dbReference type="OrthoDB" id="9766715at2"/>
<dbReference type="PANTHER" id="PTHR43380">
    <property type="entry name" value="2-OXOISOVALERATE DEHYDROGENASE SUBUNIT ALPHA, MITOCHONDRIAL"/>
    <property type="match status" value="1"/>
</dbReference>
<comment type="function">
    <text evidence="4">The branched-chain alpha-keto dehydrogenase complex catalyzes the overall conversion of alpha-keto acids to acyl-CoA and CO(2). It contains multiple copies of three enzymatic components: branched-chain alpha-keto acid decarboxylase (E1), lipoamide acyltransferase (E2) and lipoamide dehydrogenase (E3).</text>
</comment>
<evidence type="ECO:0000256" key="1">
    <source>
        <dbReference type="ARBA" id="ARBA00001964"/>
    </source>
</evidence>
<keyword evidence="6" id="KW-0670">Pyruvate</keyword>
<dbReference type="InterPro" id="IPR001017">
    <property type="entry name" value="DH_E1"/>
</dbReference>
<reference evidence="6 7" key="1">
    <citation type="journal article" date="2015" name="Genome Announc.">
        <title>Expanding the biotechnology potential of lactobacilli through comparative genomics of 213 strains and associated genera.</title>
        <authorList>
            <person name="Sun Z."/>
            <person name="Harris H.M."/>
            <person name="McCann A."/>
            <person name="Guo C."/>
            <person name="Argimon S."/>
            <person name="Zhang W."/>
            <person name="Yang X."/>
            <person name="Jeffery I.B."/>
            <person name="Cooney J.C."/>
            <person name="Kagawa T.F."/>
            <person name="Liu W."/>
            <person name="Song Y."/>
            <person name="Salvetti E."/>
            <person name="Wrobel A."/>
            <person name="Rasinkangas P."/>
            <person name="Parkhill J."/>
            <person name="Rea M.C."/>
            <person name="O'Sullivan O."/>
            <person name="Ritari J."/>
            <person name="Douillard F.P."/>
            <person name="Paul Ross R."/>
            <person name="Yang R."/>
            <person name="Briner A.E."/>
            <person name="Felis G.E."/>
            <person name="de Vos W.M."/>
            <person name="Barrangou R."/>
            <person name="Klaenhammer T.R."/>
            <person name="Caufield P.W."/>
            <person name="Cui Y."/>
            <person name="Zhang H."/>
            <person name="O'Toole P.W."/>
        </authorList>
    </citation>
    <scope>NUCLEOTIDE SEQUENCE [LARGE SCALE GENOMIC DNA]</scope>
    <source>
        <strain evidence="6 7">DSM 20190</strain>
    </source>
</reference>
<organism evidence="6 7">
    <name type="scientific">Weissella halotolerans DSM 20190</name>
    <dbReference type="NCBI Taxonomy" id="1123500"/>
    <lineage>
        <taxon>Bacteria</taxon>
        <taxon>Bacillati</taxon>
        <taxon>Bacillota</taxon>
        <taxon>Bacilli</taxon>
        <taxon>Lactobacillales</taxon>
        <taxon>Lactobacillaceae</taxon>
        <taxon>Weissella</taxon>
    </lineage>
</organism>
<dbReference type="InParanoid" id="A0A0R2FY89"/>
<comment type="cofactor">
    <cofactor evidence="1 4">
        <name>thiamine diphosphate</name>
        <dbReference type="ChEBI" id="CHEBI:58937"/>
    </cofactor>
</comment>
<comment type="caution">
    <text evidence="6">The sequence shown here is derived from an EMBL/GenBank/DDBJ whole genome shotgun (WGS) entry which is preliminary data.</text>
</comment>
<proteinExistence type="inferred from homology"/>
<sequence length="369" mass="41220">MTDSKKILDFAGQLVNQDTEFPTLEVLNNEGKIIDQAGYEAADLSSEELVQLMTEMVQSRVLNDRSTKLSKQGRLGFFAPTMGQEASQIASNFAFKPQDWIMPGYRDIPELIMRGWPIYKAFLWSRGHYEGNEFGDVRGWFPQIIIGAQYVEAAGVALGLKMNGEDAVAYAYTGDGGSSQGDTYEGMNFASAYKAPAVFFIQNNGYAISTPRPVQTAAQHLAAKGWAVGIPSISVDGMDAIAMYLAAKEARQWAVEGKGPVLIETLTNRFGPHSMSGDDPLRYRTQEDIDEWHKKDPLIRMRIFLEQQGLWSEEKEAAVISDYNEKIDQAVKEADNIHKQAVSDLIESTFEVPTYTQKEQIEKFRQEGN</sequence>
<dbReference type="Proteomes" id="UP000051296">
    <property type="component" value="Unassembled WGS sequence"/>
</dbReference>
<dbReference type="FunCoup" id="A0A0R2FY89">
    <property type="interactions" value="155"/>
</dbReference>
<dbReference type="Pfam" id="PF00676">
    <property type="entry name" value="E1_dh"/>
    <property type="match status" value="1"/>
</dbReference>
<dbReference type="AlphaFoldDB" id="A0A0R2FY89"/>
<dbReference type="RefSeq" id="WP_022791084.1">
    <property type="nucleotide sequence ID" value="NZ_ATUU01000001.1"/>
</dbReference>
<comment type="catalytic activity">
    <reaction evidence="4">
        <text>N(6)-[(R)-lipoyl]-L-lysyl-[protein] + 3-methyl-2-oxobutanoate + H(+) = N(6)-[(R)-S(8)-2-methylpropanoyldihydrolipoyl]-L-lysyl-[protein] + CO2</text>
        <dbReference type="Rhea" id="RHEA:13457"/>
        <dbReference type="Rhea" id="RHEA-COMP:10474"/>
        <dbReference type="Rhea" id="RHEA-COMP:10497"/>
        <dbReference type="ChEBI" id="CHEBI:11851"/>
        <dbReference type="ChEBI" id="CHEBI:15378"/>
        <dbReference type="ChEBI" id="CHEBI:16526"/>
        <dbReference type="ChEBI" id="CHEBI:83099"/>
        <dbReference type="ChEBI" id="CHEBI:83142"/>
        <dbReference type="EC" id="1.2.4.4"/>
    </reaction>
</comment>
<accession>A0A0R2FY89</accession>
<evidence type="ECO:0000259" key="5">
    <source>
        <dbReference type="Pfam" id="PF00676"/>
    </source>
</evidence>
<evidence type="ECO:0000313" key="6">
    <source>
        <dbReference type="EMBL" id="KRN33423.1"/>
    </source>
</evidence>
<keyword evidence="7" id="KW-1185">Reference proteome</keyword>
<dbReference type="GO" id="GO:0009083">
    <property type="term" value="P:branched-chain amino acid catabolic process"/>
    <property type="evidence" value="ECO:0007669"/>
    <property type="project" value="TreeGrafter"/>
</dbReference>
<evidence type="ECO:0000256" key="4">
    <source>
        <dbReference type="RuleBase" id="RU365014"/>
    </source>
</evidence>
<dbReference type="InterPro" id="IPR050771">
    <property type="entry name" value="Alpha-ketoacid_DH_E1_comp"/>
</dbReference>
<evidence type="ECO:0000256" key="2">
    <source>
        <dbReference type="ARBA" id="ARBA00023002"/>
    </source>
</evidence>
<dbReference type="CDD" id="cd02000">
    <property type="entry name" value="TPP_E1_PDC_ADC_BCADC"/>
    <property type="match status" value="1"/>
</dbReference>
<evidence type="ECO:0000313" key="7">
    <source>
        <dbReference type="Proteomes" id="UP000051296"/>
    </source>
</evidence>
<keyword evidence="2 4" id="KW-0560">Oxidoreductase</keyword>
<gene>
    <name evidence="6" type="ORF">IV68_GL000223</name>
</gene>
<dbReference type="EC" id="1.2.4.4" evidence="4"/>
<name>A0A0R2FY89_9LACO</name>
<dbReference type="STRING" id="1123500.GCA_000420365_00281"/>
<dbReference type="PANTHER" id="PTHR43380:SF1">
    <property type="entry name" value="2-OXOISOVALERATE DEHYDROGENASE SUBUNIT ALPHA, MITOCHONDRIAL"/>
    <property type="match status" value="1"/>
</dbReference>
<dbReference type="InterPro" id="IPR029061">
    <property type="entry name" value="THDP-binding"/>
</dbReference>
<dbReference type="eggNOG" id="COG1071">
    <property type="taxonomic scope" value="Bacteria"/>
</dbReference>